<protein>
    <recommendedName>
        <fullName evidence="1">Peptidase C1A papain C-terminal domain-containing protein</fullName>
    </recommendedName>
</protein>
<dbReference type="Gene3D" id="3.90.70.10">
    <property type="entry name" value="Cysteine proteinases"/>
    <property type="match status" value="1"/>
</dbReference>
<dbReference type="InterPro" id="IPR038765">
    <property type="entry name" value="Papain-like_cys_pep_sf"/>
</dbReference>
<evidence type="ECO:0000313" key="3">
    <source>
        <dbReference type="Proteomes" id="UP001331515"/>
    </source>
</evidence>
<evidence type="ECO:0000259" key="1">
    <source>
        <dbReference type="Pfam" id="PF00112"/>
    </source>
</evidence>
<keyword evidence="3" id="KW-1185">Reference proteome</keyword>
<dbReference type="InterPro" id="IPR025661">
    <property type="entry name" value="Pept_asp_AS"/>
</dbReference>
<dbReference type="GO" id="GO:0006508">
    <property type="term" value="P:proteolysis"/>
    <property type="evidence" value="ECO:0007669"/>
    <property type="project" value="InterPro"/>
</dbReference>
<organism evidence="2 3">
    <name type="scientific">Champsocephalus gunnari</name>
    <name type="common">Mackerel icefish</name>
    <dbReference type="NCBI Taxonomy" id="52237"/>
    <lineage>
        <taxon>Eukaryota</taxon>
        <taxon>Metazoa</taxon>
        <taxon>Chordata</taxon>
        <taxon>Craniata</taxon>
        <taxon>Vertebrata</taxon>
        <taxon>Euteleostomi</taxon>
        <taxon>Actinopterygii</taxon>
        <taxon>Neopterygii</taxon>
        <taxon>Teleostei</taxon>
        <taxon>Neoteleostei</taxon>
        <taxon>Acanthomorphata</taxon>
        <taxon>Eupercaria</taxon>
        <taxon>Perciformes</taxon>
        <taxon>Notothenioidei</taxon>
        <taxon>Channichthyidae</taxon>
        <taxon>Champsocephalus</taxon>
    </lineage>
</organism>
<dbReference type="InterPro" id="IPR000668">
    <property type="entry name" value="Peptidase_C1A_C"/>
</dbReference>
<comment type="caution">
    <text evidence="2">The sequence shown here is derived from an EMBL/GenBank/DDBJ whole genome shotgun (WGS) entry which is preliminary data.</text>
</comment>
<dbReference type="EMBL" id="JAURVH010001520">
    <property type="protein sequence ID" value="KAK5924702.1"/>
    <property type="molecule type" value="Genomic_DNA"/>
</dbReference>
<evidence type="ECO:0000313" key="2">
    <source>
        <dbReference type="EMBL" id="KAK5924702.1"/>
    </source>
</evidence>
<gene>
    <name evidence="2" type="ORF">CgunFtcFv8_017292</name>
</gene>
<dbReference type="GO" id="GO:0008234">
    <property type="term" value="F:cysteine-type peptidase activity"/>
    <property type="evidence" value="ECO:0007669"/>
    <property type="project" value="InterPro"/>
</dbReference>
<dbReference type="Proteomes" id="UP001331515">
    <property type="component" value="Unassembled WGS sequence"/>
</dbReference>
<dbReference type="Pfam" id="PF00112">
    <property type="entry name" value="Peptidase_C1"/>
    <property type="match status" value="1"/>
</dbReference>
<accession>A0AAN8DK51</accession>
<proteinExistence type="predicted"/>
<dbReference type="AlphaFoldDB" id="A0AAN8DK51"/>
<dbReference type="SUPFAM" id="SSF54001">
    <property type="entry name" value="Cysteine proteinases"/>
    <property type="match status" value="1"/>
</dbReference>
<dbReference type="PROSITE" id="PS00640">
    <property type="entry name" value="THIOL_PROTEASE_ASN"/>
    <property type="match status" value="1"/>
</dbReference>
<reference evidence="2 3" key="1">
    <citation type="journal article" date="2023" name="Mol. Biol. Evol.">
        <title>Genomics of Secondarily Temperate Adaptation in the Only Non-Antarctic Icefish.</title>
        <authorList>
            <person name="Rivera-Colon A.G."/>
            <person name="Rayamajhi N."/>
            <person name="Minhas B.F."/>
            <person name="Madrigal G."/>
            <person name="Bilyk K.T."/>
            <person name="Yoon V."/>
            <person name="Hune M."/>
            <person name="Gregory S."/>
            <person name="Cheng C.H.C."/>
            <person name="Catchen J.M."/>
        </authorList>
    </citation>
    <scope>NUCLEOTIDE SEQUENCE [LARGE SCALE GENOMIC DNA]</scope>
    <source>
        <tissue evidence="2">White muscle</tissue>
    </source>
</reference>
<sequence>MMAEIYSGGPISCGMMATEKLDLYTGGPYTEYIETTSMNHIVSVAGWTVENGTEYWIVRNSWGSPWGAKGWLKIVTSAYKGGSGSTTWLWKKTACLDT</sequence>
<name>A0AAN8DK51_CHAGU</name>
<feature type="domain" description="Peptidase C1A papain C-terminal" evidence="1">
    <location>
        <begin position="1"/>
        <end position="78"/>
    </location>
</feature>